<protein>
    <submittedName>
        <fullName evidence="5">ABC transporter ATP-binding protein</fullName>
    </submittedName>
</protein>
<dbReference type="PANTHER" id="PTHR42711">
    <property type="entry name" value="ABC TRANSPORTER ATP-BINDING PROTEIN"/>
    <property type="match status" value="1"/>
</dbReference>
<keyword evidence="1" id="KW-0813">Transport</keyword>
<keyword evidence="3 5" id="KW-0067">ATP-binding</keyword>
<dbReference type="SUPFAM" id="SSF52540">
    <property type="entry name" value="P-loop containing nucleoside triphosphate hydrolases"/>
    <property type="match status" value="1"/>
</dbReference>
<accession>A0ABW4KNM0</accession>
<dbReference type="PANTHER" id="PTHR42711:SF17">
    <property type="entry name" value="ABC TRANSPORTER ATP-BINDING PROTEIN"/>
    <property type="match status" value="1"/>
</dbReference>
<dbReference type="InterPro" id="IPR003439">
    <property type="entry name" value="ABC_transporter-like_ATP-bd"/>
</dbReference>
<dbReference type="InterPro" id="IPR003593">
    <property type="entry name" value="AAA+_ATPase"/>
</dbReference>
<evidence type="ECO:0000256" key="1">
    <source>
        <dbReference type="ARBA" id="ARBA00022448"/>
    </source>
</evidence>
<dbReference type="PROSITE" id="PS00211">
    <property type="entry name" value="ABC_TRANSPORTER_1"/>
    <property type="match status" value="1"/>
</dbReference>
<dbReference type="GO" id="GO:0005524">
    <property type="term" value="F:ATP binding"/>
    <property type="evidence" value="ECO:0007669"/>
    <property type="project" value="UniProtKB-KW"/>
</dbReference>
<evidence type="ECO:0000256" key="3">
    <source>
        <dbReference type="ARBA" id="ARBA00022840"/>
    </source>
</evidence>
<evidence type="ECO:0000313" key="6">
    <source>
        <dbReference type="Proteomes" id="UP001597301"/>
    </source>
</evidence>
<proteinExistence type="predicted"/>
<evidence type="ECO:0000313" key="5">
    <source>
        <dbReference type="EMBL" id="MFD1708789.1"/>
    </source>
</evidence>
<feature type="domain" description="ABC transporter" evidence="4">
    <location>
        <begin position="5"/>
        <end position="229"/>
    </location>
</feature>
<dbReference type="SMART" id="SM00382">
    <property type="entry name" value="AAA"/>
    <property type="match status" value="1"/>
</dbReference>
<dbReference type="PROSITE" id="PS50893">
    <property type="entry name" value="ABC_TRANSPORTER_2"/>
    <property type="match status" value="1"/>
</dbReference>
<sequence length="300" mass="34250">MDTVVEIDRLTKVFRQKKAVDDVSFSIRKGEITAILGPNGAGKTTTMLMMLGLLKPTEGKVLLFQQHPKERFVRENLGVMLQEVSLMDAIKVKELIQLFRSYYPQPMGLDQLVTLTGLSEEDLNRRTEKLSGGQKRRVAFALALAGNPELLFFDEPTVGMDNTSRRLFWKTVRGFARQGKTIIFTTHYLQEADEYADRIILFKEGKVAADGTPDTIKKELTRQFVSFISPDEIPADLFLQMPFVSDVYEQEGRTYIISDDTDSVLFMMFEKKLFVQDIRVEKGSLDEAFEHLTIEEKEAI</sequence>
<name>A0ABW4KNM0_9BACI</name>
<dbReference type="InterPro" id="IPR017871">
    <property type="entry name" value="ABC_transporter-like_CS"/>
</dbReference>
<comment type="caution">
    <text evidence="5">The sequence shown here is derived from an EMBL/GenBank/DDBJ whole genome shotgun (WGS) entry which is preliminary data.</text>
</comment>
<dbReference type="EMBL" id="JBHUEO010000120">
    <property type="protein sequence ID" value="MFD1708789.1"/>
    <property type="molecule type" value="Genomic_DNA"/>
</dbReference>
<keyword evidence="2" id="KW-0547">Nucleotide-binding</keyword>
<dbReference type="Proteomes" id="UP001597301">
    <property type="component" value="Unassembled WGS sequence"/>
</dbReference>
<dbReference type="CDD" id="cd03230">
    <property type="entry name" value="ABC_DR_subfamily_A"/>
    <property type="match status" value="1"/>
</dbReference>
<keyword evidence="6" id="KW-1185">Reference proteome</keyword>
<reference evidence="6" key="1">
    <citation type="journal article" date="2019" name="Int. J. Syst. Evol. Microbiol.">
        <title>The Global Catalogue of Microorganisms (GCM) 10K type strain sequencing project: providing services to taxonomists for standard genome sequencing and annotation.</title>
        <authorList>
            <consortium name="The Broad Institute Genomics Platform"/>
            <consortium name="The Broad Institute Genome Sequencing Center for Infectious Disease"/>
            <person name="Wu L."/>
            <person name="Ma J."/>
        </authorList>
    </citation>
    <scope>NUCLEOTIDE SEQUENCE [LARGE SCALE GENOMIC DNA]</scope>
    <source>
        <strain evidence="6">CGMCC 1.12295</strain>
    </source>
</reference>
<dbReference type="Gene3D" id="3.40.50.300">
    <property type="entry name" value="P-loop containing nucleotide triphosphate hydrolases"/>
    <property type="match status" value="1"/>
</dbReference>
<organism evidence="5 6">
    <name type="scientific">Siminovitchia sediminis</name>
    <dbReference type="NCBI Taxonomy" id="1274353"/>
    <lineage>
        <taxon>Bacteria</taxon>
        <taxon>Bacillati</taxon>
        <taxon>Bacillota</taxon>
        <taxon>Bacilli</taxon>
        <taxon>Bacillales</taxon>
        <taxon>Bacillaceae</taxon>
        <taxon>Siminovitchia</taxon>
    </lineage>
</organism>
<dbReference type="InterPro" id="IPR027417">
    <property type="entry name" value="P-loop_NTPase"/>
</dbReference>
<gene>
    <name evidence="5" type="ORF">ACFSCZ_19115</name>
</gene>
<dbReference type="InterPro" id="IPR050763">
    <property type="entry name" value="ABC_transporter_ATP-binding"/>
</dbReference>
<evidence type="ECO:0000259" key="4">
    <source>
        <dbReference type="PROSITE" id="PS50893"/>
    </source>
</evidence>
<evidence type="ECO:0000256" key="2">
    <source>
        <dbReference type="ARBA" id="ARBA00022741"/>
    </source>
</evidence>
<dbReference type="Pfam" id="PF00005">
    <property type="entry name" value="ABC_tran"/>
    <property type="match status" value="1"/>
</dbReference>
<dbReference type="RefSeq" id="WP_380776571.1">
    <property type="nucleotide sequence ID" value="NZ_JBHUEO010000120.1"/>
</dbReference>